<dbReference type="AlphaFoldDB" id="A0A154I9A4"/>
<dbReference type="RefSeq" id="WP_062945414.1">
    <property type="nucleotide sequence ID" value="NZ_CP171844.1"/>
</dbReference>
<proteinExistence type="predicted"/>
<evidence type="ECO:0000313" key="1">
    <source>
        <dbReference type="EMBL" id="KZA96697.1"/>
    </source>
</evidence>
<reference evidence="1" key="1">
    <citation type="submission" date="2016-03" db="EMBL/GenBank/DDBJ databases">
        <title>Microsymbionts genomes from the relict species Vavilovia formosa.</title>
        <authorList>
            <person name="Chirak E."/>
            <person name="Kimeklis A."/>
            <person name="Kopat V."/>
            <person name="Andronov E."/>
        </authorList>
    </citation>
    <scope>NUCLEOTIDE SEQUENCE [LARGE SCALE GENOMIC DNA]</scope>
    <source>
        <strain evidence="1">Vaf12</strain>
    </source>
</reference>
<name>A0A154I9A4_RHILE</name>
<organism evidence="1">
    <name type="scientific">Rhizobium leguminosarum</name>
    <dbReference type="NCBI Taxonomy" id="384"/>
    <lineage>
        <taxon>Bacteria</taxon>
        <taxon>Pseudomonadati</taxon>
        <taxon>Pseudomonadota</taxon>
        <taxon>Alphaproteobacteria</taxon>
        <taxon>Hyphomicrobiales</taxon>
        <taxon>Rhizobiaceae</taxon>
        <taxon>Rhizobium/Agrobacterium group</taxon>
        <taxon>Rhizobium</taxon>
    </lineage>
</organism>
<sequence length="59" mass="6496">MTAKAIKRSLCVCTECEPLPPIEGLHPLTHEEDTDAEIGRPRGFLGIIAGRVIALRRQD</sequence>
<dbReference type="EMBL" id="LVYU01000156">
    <property type="protein sequence ID" value="KZA96697.1"/>
    <property type="molecule type" value="Genomic_DNA"/>
</dbReference>
<accession>A0A154I9A4</accession>
<protein>
    <submittedName>
        <fullName evidence="1">Uncharacterized protein</fullName>
    </submittedName>
</protein>
<comment type="caution">
    <text evidence="1">The sequence shown here is derived from an EMBL/GenBank/DDBJ whole genome shotgun (WGS) entry which is preliminary data.</text>
</comment>
<gene>
    <name evidence="1" type="ORF">A4A59_06345</name>
</gene>